<dbReference type="PANTHER" id="PTHR36206:SF4">
    <property type="entry name" value="HYPOTHETICAL CONSERVED PROTEIN (EUROFUNG)-RELATED"/>
    <property type="match status" value="1"/>
</dbReference>
<evidence type="ECO:0000256" key="4">
    <source>
        <dbReference type="ARBA" id="ARBA00023125"/>
    </source>
</evidence>
<dbReference type="GO" id="GO:0046872">
    <property type="term" value="F:metal ion binding"/>
    <property type="evidence" value="ECO:0007669"/>
    <property type="project" value="UniProtKB-KW"/>
</dbReference>
<dbReference type="GO" id="GO:0003677">
    <property type="term" value="F:DNA binding"/>
    <property type="evidence" value="ECO:0007669"/>
    <property type="project" value="UniProtKB-KW"/>
</dbReference>
<dbReference type="EMBL" id="CABFNO020001379">
    <property type="protein sequence ID" value="CAG9984155.1"/>
    <property type="molecule type" value="Genomic_DNA"/>
</dbReference>
<gene>
    <name evidence="7" type="ORF">CBYS24578_00008638</name>
</gene>
<dbReference type="PANTHER" id="PTHR36206">
    <property type="entry name" value="ASPERCRYPTIN BIOSYNTHESIS CLUSTER-SPECIFIC TRANSCRIPTION REGULATOR ATNN-RELATED"/>
    <property type="match status" value="1"/>
</dbReference>
<protein>
    <submittedName>
        <fullName evidence="7">Uncharacterized protein</fullName>
    </submittedName>
</protein>
<accession>A0A9N9Y3G2</accession>
<keyword evidence="1" id="KW-0479">Metal-binding</keyword>
<keyword evidence="2" id="KW-0862">Zinc</keyword>
<reference evidence="8" key="1">
    <citation type="submission" date="2019-06" db="EMBL/GenBank/DDBJ databases">
        <authorList>
            <person name="Broberg M."/>
        </authorList>
    </citation>
    <scope>NUCLEOTIDE SEQUENCE [LARGE SCALE GENOMIC DNA]</scope>
</reference>
<sequence length="461" mass="52670">MILDPVHHDFADSLNLFYFREFISLLQDTWMTGLSNSKGCLWQETLPQVCRTNHTLRNAAMAVADPRYLQALAYYGKALQLQSQRVSFQSSAFLSLILLIFESLRLRKIAALDHINHGMALLLSFLGDSSTSSDEIASFSPNPRPTLSQLADIFMNLATQTRIVLKGRIGQHCPLPDLAKGLEEQGILMEDFIVLLSQGSASKCYIAPQKFSSLDKFEEHWLSMTRRQAEMGPIMLQAMTRSTVLECEHQQKISDLLASTLQDPEVRKFCDDTRRDMNLMEQAFLPLFSDIMMSTTMDSPTYLRALYLRLRFLSVQVFNNPPQYACIRSMVALTPRLREFLSLAELAIRITRKTVVCRAYSLCIDGGLAWYLLQIALHCRDPLVRDKAILALDGYAGQDGLWTTRSLHALALRNRIVEQQNANGHTAQVQWQRLCRREYYLEDGGERVVFRFLEKQLELDQ</sequence>
<keyword evidence="4" id="KW-0238">DNA-binding</keyword>
<proteinExistence type="predicted"/>
<evidence type="ECO:0000313" key="7">
    <source>
        <dbReference type="EMBL" id="CAG9984155.1"/>
    </source>
</evidence>
<dbReference type="InterPro" id="IPR052360">
    <property type="entry name" value="Transcr_Regulatory_Proteins"/>
</dbReference>
<comment type="caution">
    <text evidence="7">The sequence shown here is derived from an EMBL/GenBank/DDBJ whole genome shotgun (WGS) entry which is preliminary data.</text>
</comment>
<organism evidence="7 8">
    <name type="scientific">Clonostachys byssicola</name>
    <dbReference type="NCBI Taxonomy" id="160290"/>
    <lineage>
        <taxon>Eukaryota</taxon>
        <taxon>Fungi</taxon>
        <taxon>Dikarya</taxon>
        <taxon>Ascomycota</taxon>
        <taxon>Pezizomycotina</taxon>
        <taxon>Sordariomycetes</taxon>
        <taxon>Hypocreomycetidae</taxon>
        <taxon>Hypocreales</taxon>
        <taxon>Bionectriaceae</taxon>
        <taxon>Clonostachys</taxon>
    </lineage>
</organism>
<evidence type="ECO:0000256" key="3">
    <source>
        <dbReference type="ARBA" id="ARBA00023015"/>
    </source>
</evidence>
<dbReference type="AlphaFoldDB" id="A0A9N9Y3G2"/>
<evidence type="ECO:0000256" key="1">
    <source>
        <dbReference type="ARBA" id="ARBA00022723"/>
    </source>
</evidence>
<evidence type="ECO:0000256" key="2">
    <source>
        <dbReference type="ARBA" id="ARBA00022833"/>
    </source>
</evidence>
<reference evidence="7 8" key="2">
    <citation type="submission" date="2021-10" db="EMBL/GenBank/DDBJ databases">
        <authorList>
            <person name="Piombo E."/>
        </authorList>
    </citation>
    <scope>NUCLEOTIDE SEQUENCE [LARGE SCALE GENOMIC DNA]</scope>
</reference>
<name>A0A9N9Y3G2_9HYPO</name>
<evidence type="ECO:0000256" key="6">
    <source>
        <dbReference type="ARBA" id="ARBA00023242"/>
    </source>
</evidence>
<keyword evidence="3" id="KW-0805">Transcription regulation</keyword>
<keyword evidence="5" id="KW-0804">Transcription</keyword>
<dbReference type="OrthoDB" id="5139917at2759"/>
<dbReference type="Proteomes" id="UP000754883">
    <property type="component" value="Unassembled WGS sequence"/>
</dbReference>
<keyword evidence="8" id="KW-1185">Reference proteome</keyword>
<keyword evidence="6" id="KW-0539">Nucleus</keyword>
<evidence type="ECO:0000313" key="8">
    <source>
        <dbReference type="Proteomes" id="UP000754883"/>
    </source>
</evidence>
<evidence type="ECO:0000256" key="5">
    <source>
        <dbReference type="ARBA" id="ARBA00023163"/>
    </source>
</evidence>